<feature type="transmembrane region" description="Helical" evidence="11">
    <location>
        <begin position="226"/>
        <end position="248"/>
    </location>
</feature>
<keyword evidence="9 11" id="KW-0472">Membrane</keyword>
<evidence type="ECO:0000256" key="7">
    <source>
        <dbReference type="ARBA" id="ARBA00022824"/>
    </source>
</evidence>
<protein>
    <recommendedName>
        <fullName evidence="4">diacylglycerol O-acyltransferase</fullName>
        <ecNumber evidence="4">2.3.1.20</ecNumber>
    </recommendedName>
</protein>
<sequence>VALNNVIQFGILIDPTKSIWTRIFSENPLYRPTFLLLLGINVFISIALSIERRAANKQISGKKANFLIIANIFLLLITPIIVNILFECNLLLSSFVCGIYSIIILKLISYHNVNNWCRTSTRYGKPISSFSKVREEYIRAQNNSNLVKYPNNLDVGDLYYFLFAPTLCYQINFPQTPRIRKRFVLKRLVESITLILIITGLIQQWIIPAVENSLEPFKDMEYSKIISRLLLLAVPNHIVWLIFFYTIFHSFMNLMAEILRFGDRDFYRDWWNSDSVDQFWQKWNIPVHKWCVRHIYKPLVYRGYSRFTASSVVFIVS</sequence>
<keyword evidence="6 11" id="KW-0812">Transmembrane</keyword>
<dbReference type="PANTHER" id="PTHR10408:SF7">
    <property type="entry name" value="DIACYLGLYCEROL O-ACYLTRANSFERASE 1"/>
    <property type="match status" value="1"/>
</dbReference>
<dbReference type="PIRSF" id="PIRSF000439">
    <property type="entry name" value="Oat_ACAT_DAG_ARE"/>
    <property type="match status" value="1"/>
</dbReference>
<dbReference type="Proteomes" id="UP000728032">
    <property type="component" value="Unassembled WGS sequence"/>
</dbReference>
<accession>A0A7R9M2U6</accession>
<dbReference type="PANTHER" id="PTHR10408">
    <property type="entry name" value="STEROL O-ACYLTRANSFERASE"/>
    <property type="match status" value="1"/>
</dbReference>
<evidence type="ECO:0000256" key="1">
    <source>
        <dbReference type="ARBA" id="ARBA00004477"/>
    </source>
</evidence>
<dbReference type="EMBL" id="OC919874">
    <property type="protein sequence ID" value="CAD7651994.1"/>
    <property type="molecule type" value="Genomic_DNA"/>
</dbReference>
<feature type="non-terminal residue" evidence="12">
    <location>
        <position position="317"/>
    </location>
</feature>
<dbReference type="OrthoDB" id="10039049at2759"/>
<dbReference type="GO" id="GO:0005789">
    <property type="term" value="C:endoplasmic reticulum membrane"/>
    <property type="evidence" value="ECO:0007669"/>
    <property type="project" value="UniProtKB-SubCell"/>
</dbReference>
<evidence type="ECO:0000313" key="13">
    <source>
        <dbReference type="Proteomes" id="UP000728032"/>
    </source>
</evidence>
<reference evidence="12" key="1">
    <citation type="submission" date="2020-11" db="EMBL/GenBank/DDBJ databases">
        <authorList>
            <person name="Tran Van P."/>
        </authorList>
    </citation>
    <scope>NUCLEOTIDE SEQUENCE</scope>
</reference>
<dbReference type="GO" id="GO:0004144">
    <property type="term" value="F:diacylglycerol O-acyltransferase activity"/>
    <property type="evidence" value="ECO:0007669"/>
    <property type="project" value="UniProtKB-EC"/>
</dbReference>
<feature type="transmembrane region" description="Helical" evidence="11">
    <location>
        <begin position="64"/>
        <end position="84"/>
    </location>
</feature>
<feature type="transmembrane region" description="Helical" evidence="11">
    <location>
        <begin position="188"/>
        <end position="206"/>
    </location>
</feature>
<dbReference type="EMBL" id="CAJPVJ010005049">
    <property type="protein sequence ID" value="CAG2169178.1"/>
    <property type="molecule type" value="Genomic_DNA"/>
</dbReference>
<evidence type="ECO:0000256" key="3">
    <source>
        <dbReference type="ARBA" id="ARBA00009010"/>
    </source>
</evidence>
<feature type="transmembrane region" description="Helical" evidence="11">
    <location>
        <begin position="90"/>
        <end position="108"/>
    </location>
</feature>
<proteinExistence type="inferred from homology"/>
<evidence type="ECO:0000256" key="8">
    <source>
        <dbReference type="ARBA" id="ARBA00022989"/>
    </source>
</evidence>
<evidence type="ECO:0000256" key="2">
    <source>
        <dbReference type="ARBA" id="ARBA00005189"/>
    </source>
</evidence>
<dbReference type="AlphaFoldDB" id="A0A7R9M2U6"/>
<keyword evidence="5" id="KW-0808">Transferase</keyword>
<dbReference type="InterPro" id="IPR004299">
    <property type="entry name" value="MBOAT_fam"/>
</dbReference>
<dbReference type="UniPathway" id="UPA00230"/>
<keyword evidence="13" id="KW-1185">Reference proteome</keyword>
<gene>
    <name evidence="12" type="ORF">ONB1V03_LOCUS8661</name>
</gene>
<feature type="transmembrane region" description="Helical" evidence="11">
    <location>
        <begin position="34"/>
        <end position="52"/>
    </location>
</feature>
<comment type="similarity">
    <text evidence="3">Belongs to the membrane-bound acyltransferase family. Sterol o-acyltransferase subfamily.</text>
</comment>
<evidence type="ECO:0000256" key="9">
    <source>
        <dbReference type="ARBA" id="ARBA00023136"/>
    </source>
</evidence>
<feature type="non-terminal residue" evidence="12">
    <location>
        <position position="1"/>
    </location>
</feature>
<evidence type="ECO:0000256" key="4">
    <source>
        <dbReference type="ARBA" id="ARBA00013244"/>
    </source>
</evidence>
<comment type="pathway">
    <text evidence="2">Lipid metabolism.</text>
</comment>
<keyword evidence="7" id="KW-0256">Endoplasmic reticulum</keyword>
<dbReference type="Pfam" id="PF03062">
    <property type="entry name" value="MBOAT"/>
    <property type="match status" value="1"/>
</dbReference>
<evidence type="ECO:0000256" key="6">
    <source>
        <dbReference type="ARBA" id="ARBA00022692"/>
    </source>
</evidence>
<dbReference type="InterPro" id="IPR014371">
    <property type="entry name" value="Oat_ACAT_DAG_ARE"/>
</dbReference>
<evidence type="ECO:0000256" key="5">
    <source>
        <dbReference type="ARBA" id="ARBA00022679"/>
    </source>
</evidence>
<evidence type="ECO:0000256" key="11">
    <source>
        <dbReference type="SAM" id="Phobius"/>
    </source>
</evidence>
<dbReference type="EC" id="2.3.1.20" evidence="4"/>
<keyword evidence="10" id="KW-0012">Acyltransferase</keyword>
<evidence type="ECO:0000256" key="10">
    <source>
        <dbReference type="ARBA" id="ARBA00023315"/>
    </source>
</evidence>
<evidence type="ECO:0000313" key="12">
    <source>
        <dbReference type="EMBL" id="CAD7651994.1"/>
    </source>
</evidence>
<organism evidence="12">
    <name type="scientific">Oppiella nova</name>
    <dbReference type="NCBI Taxonomy" id="334625"/>
    <lineage>
        <taxon>Eukaryota</taxon>
        <taxon>Metazoa</taxon>
        <taxon>Ecdysozoa</taxon>
        <taxon>Arthropoda</taxon>
        <taxon>Chelicerata</taxon>
        <taxon>Arachnida</taxon>
        <taxon>Acari</taxon>
        <taxon>Acariformes</taxon>
        <taxon>Sarcoptiformes</taxon>
        <taxon>Oribatida</taxon>
        <taxon>Brachypylina</taxon>
        <taxon>Oppioidea</taxon>
        <taxon>Oppiidae</taxon>
        <taxon>Oppiella</taxon>
    </lineage>
</organism>
<name>A0A7R9M2U6_9ACAR</name>
<dbReference type="GO" id="GO:0019432">
    <property type="term" value="P:triglyceride biosynthetic process"/>
    <property type="evidence" value="ECO:0007669"/>
    <property type="project" value="TreeGrafter"/>
</dbReference>
<keyword evidence="8 11" id="KW-1133">Transmembrane helix</keyword>
<comment type="subcellular location">
    <subcellularLocation>
        <location evidence="1">Endoplasmic reticulum membrane</location>
        <topology evidence="1">Multi-pass membrane protein</topology>
    </subcellularLocation>
</comment>